<name>A0ABP6T9Z6_9ACTN</name>
<evidence type="ECO:0000256" key="2">
    <source>
        <dbReference type="ARBA" id="ARBA00022670"/>
    </source>
</evidence>
<evidence type="ECO:0000256" key="1">
    <source>
        <dbReference type="ARBA" id="ARBA00007074"/>
    </source>
</evidence>
<feature type="region of interest" description="Disordered" evidence="5">
    <location>
        <begin position="1"/>
        <end position="62"/>
    </location>
</feature>
<dbReference type="Pfam" id="PF00877">
    <property type="entry name" value="NLPC_P60"/>
    <property type="match status" value="1"/>
</dbReference>
<feature type="compositionally biased region" description="Low complexity" evidence="5">
    <location>
        <begin position="424"/>
        <end position="451"/>
    </location>
</feature>
<keyword evidence="4" id="KW-0788">Thiol protease</keyword>
<feature type="compositionally biased region" description="Low complexity" evidence="5">
    <location>
        <begin position="466"/>
        <end position="479"/>
    </location>
</feature>
<keyword evidence="2" id="KW-0645">Protease</keyword>
<reference evidence="8" key="1">
    <citation type="journal article" date="2019" name="Int. J. Syst. Evol. Microbiol.">
        <title>The Global Catalogue of Microorganisms (GCM) 10K type strain sequencing project: providing services to taxonomists for standard genome sequencing and annotation.</title>
        <authorList>
            <consortium name="The Broad Institute Genomics Platform"/>
            <consortium name="The Broad Institute Genome Sequencing Center for Infectious Disease"/>
            <person name="Wu L."/>
            <person name="Ma J."/>
        </authorList>
    </citation>
    <scope>NUCLEOTIDE SEQUENCE [LARGE SCALE GENOMIC DNA]</scope>
    <source>
        <strain evidence="8">JCM 9458</strain>
    </source>
</reference>
<keyword evidence="3" id="KW-0378">Hydrolase</keyword>
<protein>
    <recommendedName>
        <fullName evidence="6">NlpC/P60 domain-containing protein</fullName>
    </recommendedName>
</protein>
<dbReference type="InterPro" id="IPR038765">
    <property type="entry name" value="Papain-like_cys_pep_sf"/>
</dbReference>
<comment type="similarity">
    <text evidence="1">Belongs to the peptidase C40 family.</text>
</comment>
<comment type="caution">
    <text evidence="7">The sequence shown here is derived from an EMBL/GenBank/DDBJ whole genome shotgun (WGS) entry which is preliminary data.</text>
</comment>
<evidence type="ECO:0000256" key="4">
    <source>
        <dbReference type="ARBA" id="ARBA00022807"/>
    </source>
</evidence>
<feature type="compositionally biased region" description="Pro residues" evidence="5">
    <location>
        <begin position="480"/>
        <end position="498"/>
    </location>
</feature>
<dbReference type="PANTHER" id="PTHR47359:SF3">
    <property type="entry name" value="NLP_P60 DOMAIN-CONTAINING PROTEIN-RELATED"/>
    <property type="match status" value="1"/>
</dbReference>
<evidence type="ECO:0000313" key="8">
    <source>
        <dbReference type="Proteomes" id="UP001501676"/>
    </source>
</evidence>
<proteinExistence type="inferred from homology"/>
<accession>A0ABP6T9Z6</accession>
<feature type="region of interest" description="Disordered" evidence="5">
    <location>
        <begin position="350"/>
        <end position="498"/>
    </location>
</feature>
<dbReference type="PANTHER" id="PTHR47359">
    <property type="entry name" value="PEPTIDOGLYCAN DL-ENDOPEPTIDASE CWLO"/>
    <property type="match status" value="1"/>
</dbReference>
<dbReference type="Gene3D" id="3.90.1720.10">
    <property type="entry name" value="endopeptidase domain like (from Nostoc punctiforme)"/>
    <property type="match status" value="1"/>
</dbReference>
<sequence length="498" mass="50576">MTVGLLLGSAGAAQAEPTPTPSSSAQKPAGPSASPDSGTPERPTTGTTAKPRTVAERVKQQQIAAEAVAERLEEAKAELATARDDRARAEARSTVAAQRVIAARAEVNSWARDSYIAQAEQPSGLPVDPRRRMFGHPDPQTDTAEATLATAEAQDRSAASDLAVATALAETAQARVQRLGADLSRRATTIRELRTGREDVLAAAQSDQEAVDAARSSEYIRDAQGSAGDAATKALEFALAQRGKPYVWGAEGPDTYDCSGLVQTAYAAAGVSLPRTARPQYRATPVVETTALLPGDLLFFATNKSDWNTIHHVAIYLGNGKMLHAPTTGDVVRVAPVWWEEFYAATRVVPGRKTPKPSPAPSPEKPVAPPVKPAPSPSRSAPGSPSPSDSPSGSASPSGSGSPSGSPSTSPSGTPSPAPGPSGTGSPSPSAGSPSAGSPPASTQPPASEPSGSARPSEPPCDPDASPSGSPTPSASASPSPSPSPSGSPSPSPTPCRD</sequence>
<dbReference type="InterPro" id="IPR000064">
    <property type="entry name" value="NLP_P60_dom"/>
</dbReference>
<feature type="compositionally biased region" description="Low complexity" evidence="5">
    <location>
        <begin position="377"/>
        <end position="413"/>
    </location>
</feature>
<evidence type="ECO:0000256" key="3">
    <source>
        <dbReference type="ARBA" id="ARBA00022801"/>
    </source>
</evidence>
<dbReference type="InterPro" id="IPR051794">
    <property type="entry name" value="PG_Endopeptidase_C40"/>
</dbReference>
<feature type="compositionally biased region" description="Polar residues" evidence="5">
    <location>
        <begin position="34"/>
        <end position="50"/>
    </location>
</feature>
<organism evidence="7 8">
    <name type="scientific">Cryptosporangium minutisporangium</name>
    <dbReference type="NCBI Taxonomy" id="113569"/>
    <lineage>
        <taxon>Bacteria</taxon>
        <taxon>Bacillati</taxon>
        <taxon>Actinomycetota</taxon>
        <taxon>Actinomycetes</taxon>
        <taxon>Cryptosporangiales</taxon>
        <taxon>Cryptosporangiaceae</taxon>
        <taxon>Cryptosporangium</taxon>
    </lineage>
</organism>
<feature type="compositionally biased region" description="Pro residues" evidence="5">
    <location>
        <begin position="356"/>
        <end position="376"/>
    </location>
</feature>
<evidence type="ECO:0000259" key="6">
    <source>
        <dbReference type="PROSITE" id="PS51935"/>
    </source>
</evidence>
<dbReference type="EMBL" id="BAAAYN010000057">
    <property type="protein sequence ID" value="GAA3396592.1"/>
    <property type="molecule type" value="Genomic_DNA"/>
</dbReference>
<dbReference type="PROSITE" id="PS51935">
    <property type="entry name" value="NLPC_P60"/>
    <property type="match status" value="1"/>
</dbReference>
<feature type="region of interest" description="Disordered" evidence="5">
    <location>
        <begin position="120"/>
        <end position="141"/>
    </location>
</feature>
<feature type="domain" description="NlpC/P60" evidence="6">
    <location>
        <begin position="228"/>
        <end position="350"/>
    </location>
</feature>
<dbReference type="Proteomes" id="UP001501676">
    <property type="component" value="Unassembled WGS sequence"/>
</dbReference>
<keyword evidence="8" id="KW-1185">Reference proteome</keyword>
<evidence type="ECO:0000256" key="5">
    <source>
        <dbReference type="SAM" id="MobiDB-lite"/>
    </source>
</evidence>
<feature type="compositionally biased region" description="Low complexity" evidence="5">
    <location>
        <begin position="1"/>
        <end position="13"/>
    </location>
</feature>
<dbReference type="SUPFAM" id="SSF54001">
    <property type="entry name" value="Cysteine proteinases"/>
    <property type="match status" value="1"/>
</dbReference>
<gene>
    <name evidence="7" type="ORF">GCM10020369_73880</name>
</gene>
<evidence type="ECO:0000313" key="7">
    <source>
        <dbReference type="EMBL" id="GAA3396592.1"/>
    </source>
</evidence>